<evidence type="ECO:0000313" key="3">
    <source>
        <dbReference type="Proteomes" id="UP000273500"/>
    </source>
</evidence>
<comment type="caution">
    <text evidence="2">The sequence shown here is derived from an EMBL/GenBank/DDBJ whole genome shotgun (WGS) entry which is preliminary data.</text>
</comment>
<evidence type="ECO:0000313" key="2">
    <source>
        <dbReference type="EMBL" id="RSK49294.1"/>
    </source>
</evidence>
<name>A0A3R9P5Q3_9BACT</name>
<gene>
    <name evidence="2" type="ORF">EI291_07285</name>
</gene>
<protein>
    <recommendedName>
        <fullName evidence="1">NlpE C-terminal OB domain-containing protein</fullName>
    </recommendedName>
</protein>
<dbReference type="InterPro" id="IPR038139">
    <property type="entry name" value="NlpE_C_sf"/>
</dbReference>
<dbReference type="Gene3D" id="2.40.128.640">
    <property type="match status" value="1"/>
</dbReference>
<dbReference type="Gene3D" id="2.40.50.540">
    <property type="match status" value="1"/>
</dbReference>
<dbReference type="AlphaFoldDB" id="A0A3R9P5Q3"/>
<keyword evidence="3" id="KW-1185">Reference proteome</keyword>
<reference evidence="2 3" key="1">
    <citation type="submission" date="2018-12" db="EMBL/GenBank/DDBJ databases">
        <authorList>
            <person name="Feng G."/>
            <person name="Zhu H."/>
        </authorList>
    </citation>
    <scope>NUCLEOTIDE SEQUENCE [LARGE SCALE GENOMIC DNA]</scope>
    <source>
        <strain evidence="2 3">KCTC 12533</strain>
    </source>
</reference>
<dbReference type="InterPro" id="IPR033450">
    <property type="entry name" value="NlpE_C"/>
</dbReference>
<dbReference type="Pfam" id="PF17185">
    <property type="entry name" value="NlpE_C"/>
    <property type="match status" value="1"/>
</dbReference>
<accession>A0A3R9P5Q3</accession>
<dbReference type="Proteomes" id="UP000273500">
    <property type="component" value="Unassembled WGS sequence"/>
</dbReference>
<dbReference type="OrthoDB" id="5348860at2"/>
<sequence>MHLSRSGLRSRRYSPCSLRSTMLRLLSAAPLLILLAACQGREQPYGTGPQNTAPDKDAGAAALPLAGIYADTVPCNDCQGIATRLTLKPDSLYELQEVYIGRPKPENYRRGSWRVRGQVVTLEPSGNDPVRRYQVEPNQGLRLLDADGKPMQTAGQDYTLQHLAATDLSATGTKREFTGRYTYLADAAVFVECGSDKRYAIAPAGLGAQLERQYGTTRKEAGKPVFLRVAATVTSQGRMEGTVTEEALQVDKILEMKPDPICPQDQKQAFLK</sequence>
<dbReference type="InterPro" id="IPR007298">
    <property type="entry name" value="Cu-R_lipoprotein_NlpE"/>
</dbReference>
<evidence type="ECO:0000259" key="1">
    <source>
        <dbReference type="Pfam" id="PF17185"/>
    </source>
</evidence>
<dbReference type="Pfam" id="PF04170">
    <property type="entry name" value="NlpE"/>
    <property type="match status" value="1"/>
</dbReference>
<feature type="domain" description="NlpE C-terminal OB" evidence="1">
    <location>
        <begin position="173"/>
        <end position="262"/>
    </location>
</feature>
<organism evidence="2 3">
    <name type="scientific">Hymenobacter rigui</name>
    <dbReference type="NCBI Taxonomy" id="334424"/>
    <lineage>
        <taxon>Bacteria</taxon>
        <taxon>Pseudomonadati</taxon>
        <taxon>Bacteroidota</taxon>
        <taxon>Cytophagia</taxon>
        <taxon>Cytophagales</taxon>
        <taxon>Hymenobacteraceae</taxon>
        <taxon>Hymenobacter</taxon>
    </lineage>
</organism>
<dbReference type="EMBL" id="RWIT01000003">
    <property type="protein sequence ID" value="RSK49294.1"/>
    <property type="molecule type" value="Genomic_DNA"/>
</dbReference>
<proteinExistence type="predicted"/>